<organism evidence="1 2">
    <name type="scientific">Etheostoma spectabile</name>
    <name type="common">orangethroat darter</name>
    <dbReference type="NCBI Taxonomy" id="54343"/>
    <lineage>
        <taxon>Eukaryota</taxon>
        <taxon>Metazoa</taxon>
        <taxon>Chordata</taxon>
        <taxon>Craniata</taxon>
        <taxon>Vertebrata</taxon>
        <taxon>Euteleostomi</taxon>
        <taxon>Actinopterygii</taxon>
        <taxon>Neopterygii</taxon>
        <taxon>Teleostei</taxon>
        <taxon>Neoteleostei</taxon>
        <taxon>Acanthomorphata</taxon>
        <taxon>Eupercaria</taxon>
        <taxon>Perciformes</taxon>
        <taxon>Percoidei</taxon>
        <taxon>Percidae</taxon>
        <taxon>Etheostomatinae</taxon>
        <taxon>Etheostoma</taxon>
    </lineage>
</organism>
<evidence type="ECO:0000313" key="2">
    <source>
        <dbReference type="Proteomes" id="UP000327493"/>
    </source>
</evidence>
<dbReference type="Proteomes" id="UP000327493">
    <property type="component" value="Chromosome 14"/>
</dbReference>
<proteinExistence type="predicted"/>
<dbReference type="EMBL" id="VOFY01000014">
    <property type="protein sequence ID" value="KAA8586124.1"/>
    <property type="molecule type" value="Genomic_DNA"/>
</dbReference>
<protein>
    <submittedName>
        <fullName evidence="1">Uncharacterized protein</fullName>
    </submittedName>
</protein>
<sequence>MAAAGPVTSSGTVLEKEACMQPQFPTPWPCCSCRKSGPYGAAVAVANSSPPPLPRVPL</sequence>
<reference evidence="1 2" key="1">
    <citation type="submission" date="2019-08" db="EMBL/GenBank/DDBJ databases">
        <title>A chromosome-level genome assembly, high-density linkage maps, and genome scans reveal the genomic architecture of hybrid incompatibilities underlying speciation via character displacement in darters (Percidae: Etheostominae).</title>
        <authorList>
            <person name="Moran R.L."/>
            <person name="Catchen J.M."/>
            <person name="Fuller R.C."/>
        </authorList>
    </citation>
    <scope>NUCLEOTIDE SEQUENCE [LARGE SCALE GENOMIC DNA]</scope>
    <source>
        <strain evidence="1">EspeVRDwgs_2016</strain>
        <tissue evidence="1">Muscle</tissue>
    </source>
</reference>
<accession>A0A5J5CY93</accession>
<comment type="caution">
    <text evidence="1">The sequence shown here is derived from an EMBL/GenBank/DDBJ whole genome shotgun (WGS) entry which is preliminary data.</text>
</comment>
<keyword evidence="2" id="KW-1185">Reference proteome</keyword>
<dbReference type="AlphaFoldDB" id="A0A5J5CY93"/>
<evidence type="ECO:0000313" key="1">
    <source>
        <dbReference type="EMBL" id="KAA8586124.1"/>
    </source>
</evidence>
<gene>
    <name evidence="1" type="ORF">FQN60_007693</name>
</gene>
<name>A0A5J5CY93_9PERO</name>